<evidence type="ECO:0000313" key="10">
    <source>
        <dbReference type="EMBL" id="KAL1623001.1"/>
    </source>
</evidence>
<reference evidence="10 11" key="1">
    <citation type="submission" date="2024-02" db="EMBL/GenBank/DDBJ databases">
        <title>De novo assembly and annotation of 12 fungi associated with fruit tree decline syndrome in Ontario, Canada.</title>
        <authorList>
            <person name="Sulman M."/>
            <person name="Ellouze W."/>
            <person name="Ilyukhin E."/>
        </authorList>
    </citation>
    <scope>NUCLEOTIDE SEQUENCE [LARGE SCALE GENOMIC DNA]</scope>
    <source>
        <strain evidence="10 11">M1-105</strain>
    </source>
</reference>
<dbReference type="InterPro" id="IPR000028">
    <property type="entry name" value="Chloroperoxidase"/>
</dbReference>
<keyword evidence="6" id="KW-0408">Iron</keyword>
<evidence type="ECO:0000256" key="7">
    <source>
        <dbReference type="ARBA" id="ARBA00025795"/>
    </source>
</evidence>
<feature type="chain" id="PRO_5045519539" description="Heme haloperoxidase family profile domain-containing protein" evidence="8">
    <location>
        <begin position="20"/>
        <end position="444"/>
    </location>
</feature>
<evidence type="ECO:0000256" key="5">
    <source>
        <dbReference type="ARBA" id="ARBA00023002"/>
    </source>
</evidence>
<keyword evidence="2" id="KW-0575">Peroxidase</keyword>
<gene>
    <name evidence="10" type="ORF">SLS56_008478</name>
</gene>
<dbReference type="SUPFAM" id="SSF47571">
    <property type="entry name" value="Cloroperoxidase"/>
    <property type="match status" value="1"/>
</dbReference>
<evidence type="ECO:0000313" key="11">
    <source>
        <dbReference type="Proteomes" id="UP001521116"/>
    </source>
</evidence>
<dbReference type="Pfam" id="PF01328">
    <property type="entry name" value="Peroxidase_2"/>
    <property type="match status" value="1"/>
</dbReference>
<feature type="signal peptide" evidence="8">
    <location>
        <begin position="1"/>
        <end position="19"/>
    </location>
</feature>
<dbReference type="PANTHER" id="PTHR33577:SF16">
    <property type="entry name" value="HEME HALOPEROXIDASE FAMILY PROFILE DOMAIN-CONTAINING PROTEIN"/>
    <property type="match status" value="1"/>
</dbReference>
<evidence type="ECO:0000256" key="4">
    <source>
        <dbReference type="ARBA" id="ARBA00022723"/>
    </source>
</evidence>
<comment type="caution">
    <text evidence="10">The sequence shown here is derived from an EMBL/GenBank/DDBJ whole genome shotgun (WGS) entry which is preliminary data.</text>
</comment>
<proteinExistence type="inferred from homology"/>
<protein>
    <recommendedName>
        <fullName evidence="9">Heme haloperoxidase family profile domain-containing protein</fullName>
    </recommendedName>
</protein>
<dbReference type="Gene3D" id="1.10.489.10">
    <property type="entry name" value="Chloroperoxidase-like"/>
    <property type="match status" value="1"/>
</dbReference>
<comment type="cofactor">
    <cofactor evidence="1">
        <name>heme b</name>
        <dbReference type="ChEBI" id="CHEBI:60344"/>
    </cofactor>
</comment>
<keyword evidence="3" id="KW-0349">Heme</keyword>
<dbReference type="EMBL" id="JAJVDC020000126">
    <property type="protein sequence ID" value="KAL1623001.1"/>
    <property type="molecule type" value="Genomic_DNA"/>
</dbReference>
<keyword evidence="8" id="KW-0732">Signal</keyword>
<dbReference type="InterPro" id="IPR036851">
    <property type="entry name" value="Chloroperoxidase-like_sf"/>
</dbReference>
<comment type="similarity">
    <text evidence="7">Belongs to the chloroperoxidase family.</text>
</comment>
<evidence type="ECO:0000256" key="2">
    <source>
        <dbReference type="ARBA" id="ARBA00022559"/>
    </source>
</evidence>
<dbReference type="Proteomes" id="UP001521116">
    <property type="component" value="Unassembled WGS sequence"/>
</dbReference>
<name>A0ABR3SK22_9PEZI</name>
<organism evidence="10 11">
    <name type="scientific">Neofusicoccum ribis</name>
    <dbReference type="NCBI Taxonomy" id="45134"/>
    <lineage>
        <taxon>Eukaryota</taxon>
        <taxon>Fungi</taxon>
        <taxon>Dikarya</taxon>
        <taxon>Ascomycota</taxon>
        <taxon>Pezizomycotina</taxon>
        <taxon>Dothideomycetes</taxon>
        <taxon>Dothideomycetes incertae sedis</taxon>
        <taxon>Botryosphaeriales</taxon>
        <taxon>Botryosphaeriaceae</taxon>
        <taxon>Neofusicoccum</taxon>
    </lineage>
</organism>
<dbReference type="PROSITE" id="PS51405">
    <property type="entry name" value="HEME_HALOPEROXIDASE"/>
    <property type="match status" value="1"/>
</dbReference>
<keyword evidence="4" id="KW-0479">Metal-binding</keyword>
<evidence type="ECO:0000259" key="9">
    <source>
        <dbReference type="PROSITE" id="PS51405"/>
    </source>
</evidence>
<evidence type="ECO:0000256" key="6">
    <source>
        <dbReference type="ARBA" id="ARBA00023004"/>
    </source>
</evidence>
<keyword evidence="5" id="KW-0560">Oxidoreductase</keyword>
<evidence type="ECO:0000256" key="3">
    <source>
        <dbReference type="ARBA" id="ARBA00022617"/>
    </source>
</evidence>
<accession>A0ABR3SK22</accession>
<sequence>MKSIFMFALLLAMLGMVMAAPAPLSNLSANPSSKLSPDRLPAGGFLSTPFDPKDQLVDVTDTHAFVHPHPGDARGPCPGLNALANHGYISHDGVTNHDELIKALIDVFAMDYGVAEYLTLLGMASSGSVDMWTLSIGGHHPRTDENVTFAVKVPTRGLSGTHIVFETDASPTRFDLYDARSVDHPDDVHMNIEFFKQLFDRQAGIAEEDVDFSLEVVAEHKFARTIDSVENNPDMFLSPANAAMGSMAAHLFISSFMSNHSAEHPEGRLDRQTLKSFFGVTEDEELGLSYNSGGERIPDNWYRRHSTRPYRVEDLNADIRYTIQKHPTLLNDFFVGGNADGRADNWHSVDIEKLTSGNYSISTITTEPNHPACFAIEAGPVFTQPYMEAIYEDIWPVAKILNEVLIPIVKPLGCPRWMDLDASLFDGLRGYERSFDDFDSAMLG</sequence>
<keyword evidence="11" id="KW-1185">Reference proteome</keyword>
<evidence type="ECO:0000256" key="1">
    <source>
        <dbReference type="ARBA" id="ARBA00001970"/>
    </source>
</evidence>
<feature type="domain" description="Heme haloperoxidase family profile" evidence="9">
    <location>
        <begin position="61"/>
        <end position="317"/>
    </location>
</feature>
<dbReference type="PANTHER" id="PTHR33577">
    <property type="entry name" value="STERIGMATOCYSTIN BIOSYNTHESIS PEROXIDASE STCC-RELATED"/>
    <property type="match status" value="1"/>
</dbReference>
<evidence type="ECO:0000256" key="8">
    <source>
        <dbReference type="SAM" id="SignalP"/>
    </source>
</evidence>